<dbReference type="Proteomes" id="UP000006069">
    <property type="component" value="Unassembled WGS sequence"/>
</dbReference>
<dbReference type="HOGENOM" id="CLU_108953_0_1_11"/>
<dbReference type="Pfam" id="PF01668">
    <property type="entry name" value="SmpB"/>
    <property type="match status" value="1"/>
</dbReference>
<sequence length="169" mass="19845">MQARRLHDNERQFDNVAREKKQIAKNRKAFHEYDILETFEVGVVLSGTEVCSLRENNCQLTDCFALIRHGEVWLHNLHIAPYSHGNIANPDPDRKRKLLLHRNQIRYLEEKTRERGMALVPLNIYFAQNGLVKIELAVARGKKLYDKRASMAERDSKREIERALKARLR</sequence>
<dbReference type="PANTHER" id="PTHR30308:SF2">
    <property type="entry name" value="SSRA-BINDING PROTEIN"/>
    <property type="match status" value="1"/>
</dbReference>
<gene>
    <name evidence="3" type="primary">smpB</name>
    <name evidence="4" type="ORF">HMPREF9451_01078</name>
</gene>
<dbReference type="FunCoup" id="K0YVX1">
    <property type="interactions" value="51"/>
</dbReference>
<reference evidence="4 5" key="1">
    <citation type="submission" date="2012-08" db="EMBL/GenBank/DDBJ databases">
        <title>The Genome Sequence of Slackia piriformis YIT 12062.</title>
        <authorList>
            <consortium name="The Broad Institute Genome Sequencing Platform"/>
            <person name="Earl A."/>
            <person name="Ward D."/>
            <person name="Feldgarden M."/>
            <person name="Gevers D."/>
            <person name="Morotomi M."/>
            <person name="Walker B."/>
            <person name="Young S.K."/>
            <person name="Zeng Q."/>
            <person name="Gargeya S."/>
            <person name="Fitzgerald M."/>
            <person name="Haas B."/>
            <person name="Abouelleil A."/>
            <person name="Alvarado L."/>
            <person name="Arachchi H.M."/>
            <person name="Berlin A.M."/>
            <person name="Chapman S.B."/>
            <person name="Goldberg J."/>
            <person name="Griggs A."/>
            <person name="Gujja S."/>
            <person name="Hansen M."/>
            <person name="Howarth C."/>
            <person name="Imamovic A."/>
            <person name="Larimer J."/>
            <person name="McCowen C."/>
            <person name="Montmayeur A."/>
            <person name="Murphy C."/>
            <person name="Neiman D."/>
            <person name="Pearson M."/>
            <person name="Priest M."/>
            <person name="Roberts A."/>
            <person name="Saif S."/>
            <person name="Shea T."/>
            <person name="Sisk P."/>
            <person name="Sykes S."/>
            <person name="Wortman J."/>
            <person name="Nusbaum C."/>
            <person name="Birren B."/>
        </authorList>
    </citation>
    <scope>NUCLEOTIDE SEQUENCE [LARGE SCALE GENOMIC DNA]</scope>
    <source>
        <strain evidence="4 5">YIT 12062</strain>
    </source>
</reference>
<protein>
    <recommendedName>
        <fullName evidence="3">SsrA-binding protein</fullName>
    </recommendedName>
    <alternativeName>
        <fullName evidence="3">Small protein B</fullName>
    </alternativeName>
</protein>
<keyword evidence="5" id="KW-1185">Reference proteome</keyword>
<evidence type="ECO:0000313" key="5">
    <source>
        <dbReference type="Proteomes" id="UP000006069"/>
    </source>
</evidence>
<keyword evidence="1 3" id="KW-0963">Cytoplasm</keyword>
<evidence type="ECO:0000256" key="3">
    <source>
        <dbReference type="HAMAP-Rule" id="MF_00023"/>
    </source>
</evidence>
<comment type="function">
    <text evidence="3">Required for rescue of stalled ribosomes mediated by trans-translation. Binds to transfer-messenger RNA (tmRNA), required for stable association of tmRNA with ribosomes. tmRNA and SmpB together mimic tRNA shape, replacing the anticodon stem-loop with SmpB. tmRNA is encoded by the ssrA gene; the 2 termini fold to resemble tRNA(Ala) and it encodes a 'tag peptide', a short internal open reading frame. During trans-translation Ala-aminoacylated tmRNA acts like a tRNA, entering the A-site of stalled ribosomes, displacing the stalled mRNA. The ribosome then switches to translate the ORF on the tmRNA; the nascent peptide is terminated with the 'tag peptide' encoded by the tmRNA and targeted for degradation. The ribosome is freed to recommence translation, which seems to be the essential function of trans-translation.</text>
</comment>
<dbReference type="EMBL" id="ADMD01000007">
    <property type="protein sequence ID" value="EJZ83564.1"/>
    <property type="molecule type" value="Genomic_DNA"/>
</dbReference>
<comment type="similarity">
    <text evidence="3">Belongs to the SmpB family.</text>
</comment>
<dbReference type="PANTHER" id="PTHR30308">
    <property type="entry name" value="TMRNA-BINDING COMPONENT OF TRANS-TRANSLATION TAGGING COMPLEX"/>
    <property type="match status" value="1"/>
</dbReference>
<evidence type="ECO:0000256" key="2">
    <source>
        <dbReference type="ARBA" id="ARBA00022884"/>
    </source>
</evidence>
<dbReference type="GO" id="GO:0070930">
    <property type="term" value="P:trans-translation-dependent protein tagging"/>
    <property type="evidence" value="ECO:0007669"/>
    <property type="project" value="TreeGrafter"/>
</dbReference>
<proteinExistence type="inferred from homology"/>
<dbReference type="GO" id="GO:0070929">
    <property type="term" value="P:trans-translation"/>
    <property type="evidence" value="ECO:0007669"/>
    <property type="project" value="UniProtKB-UniRule"/>
</dbReference>
<dbReference type="NCBIfam" id="TIGR00086">
    <property type="entry name" value="smpB"/>
    <property type="match status" value="1"/>
</dbReference>
<dbReference type="InterPro" id="IPR023620">
    <property type="entry name" value="SmpB"/>
</dbReference>
<dbReference type="HAMAP" id="MF_00023">
    <property type="entry name" value="SmpB"/>
    <property type="match status" value="1"/>
</dbReference>
<comment type="subcellular location">
    <subcellularLocation>
        <location evidence="3">Cytoplasm</location>
    </subcellularLocation>
    <text evidence="3">The tmRNA-SmpB complex associates with stalled 70S ribosomes.</text>
</comment>
<dbReference type="InParanoid" id="K0YVX1"/>
<dbReference type="GO" id="GO:0003723">
    <property type="term" value="F:RNA binding"/>
    <property type="evidence" value="ECO:0007669"/>
    <property type="project" value="UniProtKB-UniRule"/>
</dbReference>
<dbReference type="GO" id="GO:0005829">
    <property type="term" value="C:cytosol"/>
    <property type="evidence" value="ECO:0007669"/>
    <property type="project" value="TreeGrafter"/>
</dbReference>
<dbReference type="Gene3D" id="2.40.280.10">
    <property type="match status" value="1"/>
</dbReference>
<dbReference type="CDD" id="cd09294">
    <property type="entry name" value="SmpB"/>
    <property type="match status" value="1"/>
</dbReference>
<organism evidence="4 5">
    <name type="scientific">Slackia piriformis YIT 12062</name>
    <dbReference type="NCBI Taxonomy" id="742818"/>
    <lineage>
        <taxon>Bacteria</taxon>
        <taxon>Bacillati</taxon>
        <taxon>Actinomycetota</taxon>
        <taxon>Coriobacteriia</taxon>
        <taxon>Eggerthellales</taxon>
        <taxon>Eggerthellaceae</taxon>
        <taxon>Slackia</taxon>
    </lineage>
</organism>
<accession>K0YVX1</accession>
<comment type="caution">
    <text evidence="4">The sequence shown here is derived from an EMBL/GenBank/DDBJ whole genome shotgun (WGS) entry which is preliminary data.</text>
</comment>
<dbReference type="AlphaFoldDB" id="K0YVX1"/>
<name>K0YVX1_9ACTN</name>
<evidence type="ECO:0000256" key="1">
    <source>
        <dbReference type="ARBA" id="ARBA00022490"/>
    </source>
</evidence>
<dbReference type="eggNOG" id="COG0691">
    <property type="taxonomic scope" value="Bacteria"/>
</dbReference>
<evidence type="ECO:0000313" key="4">
    <source>
        <dbReference type="EMBL" id="EJZ83564.1"/>
    </source>
</evidence>
<dbReference type="PATRIC" id="fig|742818.3.peg.1138"/>
<keyword evidence="2 3" id="KW-0694">RNA-binding</keyword>
<dbReference type="SUPFAM" id="SSF74982">
    <property type="entry name" value="Small protein B (SmpB)"/>
    <property type="match status" value="1"/>
</dbReference>
<dbReference type="NCBIfam" id="NF003843">
    <property type="entry name" value="PRK05422.1"/>
    <property type="match status" value="1"/>
</dbReference>
<dbReference type="InterPro" id="IPR000037">
    <property type="entry name" value="SsrA-bd_prot"/>
</dbReference>